<dbReference type="SUPFAM" id="SSF52540">
    <property type="entry name" value="P-loop containing nucleoside triphosphate hydrolases"/>
    <property type="match status" value="1"/>
</dbReference>
<keyword evidence="3 4" id="KW-0067">ATP-binding</keyword>
<accession>A0A0B5NJX6</accession>
<evidence type="ECO:0000259" key="6">
    <source>
        <dbReference type="PROSITE" id="PS50901"/>
    </source>
</evidence>
<dbReference type="Gene3D" id="3.40.50.300">
    <property type="entry name" value="P-loop containing nucleotide triphosphate hydrolases"/>
    <property type="match status" value="1"/>
</dbReference>
<keyword evidence="9" id="KW-0131">Cell cycle</keyword>
<sequence length="776" mass="87172">MSFDSRNFVSDDDLAKERQDRQDRQNPPSVEHGQGGDPFSDLDIDAMFSNPSPSSPTDNNNSFNSFGDAPPLGQPLGGGNDPFLNPIGGIPPMGGMNQPPTPFGQPPQQPKSDEEKIMDAGKKSWSFIKDLGSGFHDLKSTPTNWSMTGRNLVKMSAIACGLSFATMMIFKKDVMDFMMGSGFTAIVGVLLLSFNNDKARMIKGTDGEEEQPFDINKIEGDPLPQDDIFANAFATEPNMVVNLDKPPLEEVQPFDSYEEDEDEGEEDDDEFDDGWDEFDEEEDDEYDEEDDEITEFVTVDEAPTDIATVLTDVDQVPAGMYTRHFLYENYKKALTSITPSYSDTIYLDEDEDDEWDAYSRLIREVQQQMDLESGADDYESDLSEILSVEKRLLTVYVEATRPKKLKNSKIEEFNRELSNIVSRVKGRLVEGRYSQTIAVGNTIYITIFTGETASVSVKDAIIKEQDFFLNTDNRIPVVMGFNELGDTIKTDLYDVESILTAGMPRGGKTFSVKTVMSQMVQFCSPSEVNFYFADVKGKVSDWYQFRTPHVRRFESNPQDIITMLTHLTEVEGPRREKIMAEVGVTNLKDYNQVPHDVELPMIYVVIDEMATLMQKLTDKDKKLFHARMVDLVTKMPGFGLRLWGIPHLVKNDIIPKTVSDLIPCKISVKGDESHVEATTGAKPSKFKFKLSHVGDCAVNMPSISSDVFFMHSFILAKNGTGVTRVLDYQAKLWEKLEPDSIKGSLAYQLDNTNKQKVILDKLDLPSEPVFGKDGMY</sequence>
<feature type="domain" description="FtsK" evidence="6">
    <location>
        <begin position="485"/>
        <end position="677"/>
    </location>
</feature>
<geneLocation type="plasmid" evidence="7 10">
    <name>2</name>
</geneLocation>
<dbReference type="GO" id="GO:0051301">
    <property type="term" value="P:cell division"/>
    <property type="evidence" value="ECO:0007669"/>
    <property type="project" value="UniProtKB-KW"/>
</dbReference>
<dbReference type="Proteomes" id="UP000501107">
    <property type="component" value="Plasmid unnamed3"/>
</dbReference>
<dbReference type="EMBL" id="CP009334">
    <property type="protein sequence ID" value="AJG74201.1"/>
    <property type="molecule type" value="Genomic_DNA"/>
</dbReference>
<protein>
    <submittedName>
        <fullName evidence="9">Cell division protein FtsK</fullName>
    </submittedName>
    <submittedName>
        <fullName evidence="7">FtsK/SpoIIIE family protein</fullName>
    </submittedName>
</protein>
<feature type="compositionally biased region" description="Basic and acidic residues" evidence="5">
    <location>
        <begin position="13"/>
        <end position="24"/>
    </location>
</feature>
<reference evidence="8" key="2">
    <citation type="submission" date="2019-07" db="EMBL/GenBank/DDBJ databases">
        <title>Phylogenomic Reclassification of ATCC Bacillus Strains and Various Taxa within the Genus Bacillus.</title>
        <authorList>
            <person name="Riojas M.A."/>
            <person name="Frank A.M."/>
            <person name="Fenn S.L."/>
            <person name="King S.P."/>
            <person name="Brower S.M."/>
            <person name="Hazbon M.H."/>
        </authorList>
    </citation>
    <scope>NUCLEOTIDE SEQUENCE</scope>
    <source>
        <strain evidence="8">ATCC 35646</strain>
    </source>
</reference>
<dbReference type="PROSITE" id="PS50901">
    <property type="entry name" value="FTSK"/>
    <property type="match status" value="1"/>
</dbReference>
<dbReference type="AlphaFoldDB" id="A0A0B5NJX6"/>
<dbReference type="GO" id="GO:0003677">
    <property type="term" value="F:DNA binding"/>
    <property type="evidence" value="ECO:0007669"/>
    <property type="project" value="InterPro"/>
</dbReference>
<keyword evidence="9" id="KW-0132">Cell division</keyword>
<dbReference type="Proteomes" id="UP000031876">
    <property type="component" value="Plasmid 2"/>
</dbReference>
<evidence type="ECO:0000313" key="10">
    <source>
        <dbReference type="Proteomes" id="UP000031876"/>
    </source>
</evidence>
<feature type="compositionally biased region" description="Acidic residues" evidence="5">
    <location>
        <begin position="256"/>
        <end position="289"/>
    </location>
</feature>
<evidence type="ECO:0000256" key="1">
    <source>
        <dbReference type="ARBA" id="ARBA00004141"/>
    </source>
</evidence>
<dbReference type="EMBL" id="CP053979">
    <property type="protein sequence ID" value="QKH22703.1"/>
    <property type="molecule type" value="Genomic_DNA"/>
</dbReference>
<keyword evidence="9" id="KW-0614">Plasmid</keyword>
<dbReference type="Pfam" id="PF01580">
    <property type="entry name" value="FtsK_SpoIIIE"/>
    <property type="match status" value="1"/>
</dbReference>
<reference evidence="7 10" key="1">
    <citation type="journal article" date="2015" name="Genome Announc.">
        <title>Complete genome sequences for 35 biothreat assay-relevant bacillus species.</title>
        <authorList>
            <person name="Johnson S.L."/>
            <person name="Daligault H.E."/>
            <person name="Davenport K.W."/>
            <person name="Jaissle J."/>
            <person name="Frey K.G."/>
            <person name="Ladner J.T."/>
            <person name="Broomall S.M."/>
            <person name="Bishop-Lilly K.A."/>
            <person name="Bruce D.C."/>
            <person name="Gibbons H.S."/>
            <person name="Coyne S.R."/>
            <person name="Lo C.C."/>
            <person name="Meincke L."/>
            <person name="Munk A.C."/>
            <person name="Koroleva G.I."/>
            <person name="Rosenzweig C.N."/>
            <person name="Palacios G.F."/>
            <person name="Redden C.L."/>
            <person name="Minogue T.D."/>
            <person name="Chain P.S."/>
        </authorList>
    </citation>
    <scope>NUCLEOTIDE SEQUENCE [LARGE SCALE GENOMIC DNA]</scope>
    <source>
        <strain evidence="7 10">HD1011</strain>
        <plasmid evidence="7 10">2</plasmid>
    </source>
</reference>
<geneLocation type="plasmid" evidence="9 11">
    <name>unnamed3</name>
</geneLocation>
<dbReference type="Proteomes" id="UP001181533">
    <property type="component" value="Unassembled WGS sequence"/>
</dbReference>
<gene>
    <name evidence="7" type="ORF">BF38_5860</name>
    <name evidence="8" type="ORF">FO599_01600</name>
    <name evidence="9" type="ORF">FOC89_01575</name>
</gene>
<proteinExistence type="predicted"/>
<evidence type="ECO:0000313" key="11">
    <source>
        <dbReference type="Proteomes" id="UP000501107"/>
    </source>
</evidence>
<feature type="region of interest" description="Disordered" evidence="5">
    <location>
        <begin position="244"/>
        <end position="289"/>
    </location>
</feature>
<evidence type="ECO:0000313" key="7">
    <source>
        <dbReference type="EMBL" id="AJG74201.1"/>
    </source>
</evidence>
<dbReference type="KEGG" id="btw:BF38_5860"/>
<feature type="compositionally biased region" description="Low complexity" evidence="5">
    <location>
        <begin position="48"/>
        <end position="66"/>
    </location>
</feature>
<reference evidence="9 11" key="3">
    <citation type="submission" date="2020-05" db="EMBL/GenBank/DDBJ databases">
        <title>FDA dAtabase for Regulatory Grade micrObial Sequences (FDA-ARGOS): Supporting development and validation of Infectious Disease Dx tests.</title>
        <authorList>
            <person name="Nelson B."/>
            <person name="Plummer A."/>
            <person name="Tallon L."/>
            <person name="Sadzewicz L."/>
            <person name="Zhao X."/>
            <person name="Vavikolanu K."/>
            <person name="Mehta A."/>
            <person name="Aluvathingal J."/>
            <person name="Nadendla S."/>
            <person name="Myers T."/>
            <person name="Yan Y."/>
            <person name="Sichtig H."/>
        </authorList>
    </citation>
    <scope>NUCLEOTIDE SEQUENCE [LARGE SCALE GENOMIC DNA]</scope>
    <source>
        <strain evidence="9 11">FDAARGOS_795</strain>
        <plasmid evidence="9 11">unnamed3</plasmid>
    </source>
</reference>
<evidence type="ECO:0000256" key="4">
    <source>
        <dbReference type="PROSITE-ProRule" id="PRU00289"/>
    </source>
</evidence>
<evidence type="ECO:0000256" key="5">
    <source>
        <dbReference type="SAM" id="MobiDB-lite"/>
    </source>
</evidence>
<dbReference type="InterPro" id="IPR002543">
    <property type="entry name" value="FtsK_dom"/>
</dbReference>
<dbReference type="EMBL" id="VKQN01000001">
    <property type="protein sequence ID" value="MDR4174826.1"/>
    <property type="molecule type" value="Genomic_DNA"/>
</dbReference>
<dbReference type="InterPro" id="IPR027417">
    <property type="entry name" value="P-loop_NTPase"/>
</dbReference>
<dbReference type="GO" id="GO:0016020">
    <property type="term" value="C:membrane"/>
    <property type="evidence" value="ECO:0007669"/>
    <property type="project" value="UniProtKB-SubCell"/>
</dbReference>
<feature type="compositionally biased region" description="Low complexity" evidence="5">
    <location>
        <begin position="85"/>
        <end position="98"/>
    </location>
</feature>
<dbReference type="GO" id="GO:0005524">
    <property type="term" value="F:ATP binding"/>
    <property type="evidence" value="ECO:0007669"/>
    <property type="project" value="UniProtKB-UniRule"/>
</dbReference>
<feature type="binding site" evidence="4">
    <location>
        <begin position="502"/>
        <end position="509"/>
    </location>
    <ligand>
        <name>ATP</name>
        <dbReference type="ChEBI" id="CHEBI:30616"/>
    </ligand>
</feature>
<dbReference type="PANTHER" id="PTHR22683">
    <property type="entry name" value="SPORULATION PROTEIN RELATED"/>
    <property type="match status" value="1"/>
</dbReference>
<evidence type="ECO:0000313" key="8">
    <source>
        <dbReference type="EMBL" id="MDR4174826.1"/>
    </source>
</evidence>
<dbReference type="InterPro" id="IPR050206">
    <property type="entry name" value="FtsK/SpoIIIE/SftA"/>
</dbReference>
<dbReference type="PANTHER" id="PTHR22683:SF41">
    <property type="entry name" value="DNA TRANSLOCASE FTSK"/>
    <property type="match status" value="1"/>
</dbReference>
<feature type="compositionally biased region" description="Pro residues" evidence="5">
    <location>
        <begin position="99"/>
        <end position="109"/>
    </location>
</feature>
<evidence type="ECO:0000256" key="3">
    <source>
        <dbReference type="ARBA" id="ARBA00022840"/>
    </source>
</evidence>
<organism evidence="9 11">
    <name type="scientific">Bacillus thuringiensis</name>
    <dbReference type="NCBI Taxonomy" id="1428"/>
    <lineage>
        <taxon>Bacteria</taxon>
        <taxon>Bacillati</taxon>
        <taxon>Bacillota</taxon>
        <taxon>Bacilli</taxon>
        <taxon>Bacillales</taxon>
        <taxon>Bacillaceae</taxon>
        <taxon>Bacillus</taxon>
        <taxon>Bacillus cereus group</taxon>
    </lineage>
</organism>
<evidence type="ECO:0000313" key="9">
    <source>
        <dbReference type="EMBL" id="QKH22703.1"/>
    </source>
</evidence>
<name>A0A0B5NJX6_BACTU</name>
<comment type="subcellular location">
    <subcellularLocation>
        <location evidence="1">Membrane</location>
        <topology evidence="1">Multi-pass membrane protein</topology>
    </subcellularLocation>
</comment>
<keyword evidence="2 4" id="KW-0547">Nucleotide-binding</keyword>
<dbReference type="RefSeq" id="WP_000007151.1">
    <property type="nucleotide sequence ID" value="NZ_CP009334.1"/>
</dbReference>
<evidence type="ECO:0000256" key="2">
    <source>
        <dbReference type="ARBA" id="ARBA00022741"/>
    </source>
</evidence>
<feature type="region of interest" description="Disordered" evidence="5">
    <location>
        <begin position="1"/>
        <end position="117"/>
    </location>
</feature>